<evidence type="ECO:0000256" key="3">
    <source>
        <dbReference type="ARBA" id="ARBA00022692"/>
    </source>
</evidence>
<sequence>MVKLTCAASLLKYIIFSFNFICAIFGIIFMFHGALTLVKIGEIRSFLQNKHLDDASLVPTIIICVGIFIFIISFLGCCGAMKQQRIFLETYSICLLVLVMMQILLALLIFLFLEDINRDSLKSFTKMWRLRFMPDNQMMIDMVQTSIECCGSNNMDDYSFDRIPLSCCKKNVDACSKDIAFPSGCKLLLKNAINSSGHTISYLCIITAIFEFLASMMGFLLSSQIRKNHGKGRCCT</sequence>
<evidence type="ECO:0000256" key="4">
    <source>
        <dbReference type="ARBA" id="ARBA00022989"/>
    </source>
</evidence>
<feature type="transmembrane region" description="Helical" evidence="7">
    <location>
        <begin position="93"/>
        <end position="113"/>
    </location>
</feature>
<comment type="caution">
    <text evidence="8">The sequence shown here is derived from an EMBL/GenBank/DDBJ whole genome shotgun (WGS) entry which is preliminary data.</text>
</comment>
<keyword evidence="5 7" id="KW-0472">Membrane</keyword>
<keyword evidence="4 7" id="KW-1133">Transmembrane helix</keyword>
<accession>A0A9J6BXB8</accession>
<dbReference type="Gene3D" id="1.10.1450.10">
    <property type="entry name" value="Tetraspanin"/>
    <property type="match status" value="1"/>
</dbReference>
<evidence type="ECO:0000313" key="9">
    <source>
        <dbReference type="Proteomes" id="UP001107558"/>
    </source>
</evidence>
<keyword evidence="3 7" id="KW-0812">Transmembrane</keyword>
<dbReference type="InterPro" id="IPR008952">
    <property type="entry name" value="Tetraspanin_EC2_sf"/>
</dbReference>
<keyword evidence="9" id="KW-1185">Reference proteome</keyword>
<proteinExistence type="inferred from homology"/>
<organism evidence="8 9">
    <name type="scientific">Polypedilum vanderplanki</name>
    <name type="common">Sleeping chironomid midge</name>
    <dbReference type="NCBI Taxonomy" id="319348"/>
    <lineage>
        <taxon>Eukaryota</taxon>
        <taxon>Metazoa</taxon>
        <taxon>Ecdysozoa</taxon>
        <taxon>Arthropoda</taxon>
        <taxon>Hexapoda</taxon>
        <taxon>Insecta</taxon>
        <taxon>Pterygota</taxon>
        <taxon>Neoptera</taxon>
        <taxon>Endopterygota</taxon>
        <taxon>Diptera</taxon>
        <taxon>Nematocera</taxon>
        <taxon>Chironomoidea</taxon>
        <taxon>Chironomidae</taxon>
        <taxon>Chironominae</taxon>
        <taxon>Polypedilum</taxon>
        <taxon>Polypedilum</taxon>
    </lineage>
</organism>
<dbReference type="PIRSF" id="PIRSF002419">
    <property type="entry name" value="Tetraspanin"/>
    <property type="match status" value="1"/>
</dbReference>
<reference evidence="8" key="1">
    <citation type="submission" date="2021-03" db="EMBL/GenBank/DDBJ databases">
        <title>Chromosome level genome of the anhydrobiotic midge Polypedilum vanderplanki.</title>
        <authorList>
            <person name="Yoshida Y."/>
            <person name="Kikawada T."/>
            <person name="Gusev O."/>
        </authorList>
    </citation>
    <scope>NUCLEOTIDE SEQUENCE</scope>
    <source>
        <strain evidence="8">NIAS01</strain>
        <tissue evidence="8">Whole body or cell culture</tissue>
    </source>
</reference>
<evidence type="ECO:0000256" key="5">
    <source>
        <dbReference type="ARBA" id="ARBA00023136"/>
    </source>
</evidence>
<dbReference type="SUPFAM" id="SSF48652">
    <property type="entry name" value="Tetraspanin"/>
    <property type="match status" value="1"/>
</dbReference>
<keyword evidence="6" id="KW-1015">Disulfide bond</keyword>
<evidence type="ECO:0000256" key="1">
    <source>
        <dbReference type="ARBA" id="ARBA00004141"/>
    </source>
</evidence>
<dbReference type="PANTHER" id="PTHR19282">
    <property type="entry name" value="TETRASPANIN"/>
    <property type="match status" value="1"/>
</dbReference>
<feature type="disulfide bond" evidence="6">
    <location>
        <begin position="150"/>
        <end position="168"/>
    </location>
</feature>
<dbReference type="Pfam" id="PF00335">
    <property type="entry name" value="Tetraspanin"/>
    <property type="match status" value="1"/>
</dbReference>
<dbReference type="AlphaFoldDB" id="A0A9J6BXB8"/>
<evidence type="ECO:0000256" key="6">
    <source>
        <dbReference type="PIRSR" id="PIRSR002419-1"/>
    </source>
</evidence>
<evidence type="ECO:0000313" key="8">
    <source>
        <dbReference type="EMBL" id="KAG5674173.1"/>
    </source>
</evidence>
<evidence type="ECO:0000256" key="2">
    <source>
        <dbReference type="ARBA" id="ARBA00006840"/>
    </source>
</evidence>
<dbReference type="Proteomes" id="UP001107558">
    <property type="component" value="Chromosome 3"/>
</dbReference>
<gene>
    <name evidence="8" type="ORF">PVAND_004156</name>
</gene>
<dbReference type="InterPro" id="IPR000301">
    <property type="entry name" value="Tetraspanin_animals"/>
</dbReference>
<protein>
    <recommendedName>
        <fullName evidence="7">Tetraspanin</fullName>
    </recommendedName>
</protein>
<feature type="disulfide bond" evidence="6">
    <location>
        <begin position="149"/>
        <end position="185"/>
    </location>
</feature>
<dbReference type="PANTHER" id="PTHR19282:SF515">
    <property type="entry name" value="TETRASPANIN"/>
    <property type="match status" value="1"/>
</dbReference>
<feature type="transmembrane region" description="Helical" evidence="7">
    <location>
        <begin position="57"/>
        <end position="81"/>
    </location>
</feature>
<evidence type="ECO:0000256" key="7">
    <source>
        <dbReference type="RuleBase" id="RU361218"/>
    </source>
</evidence>
<dbReference type="InterPro" id="IPR018499">
    <property type="entry name" value="Tetraspanin/Peripherin"/>
</dbReference>
<comment type="similarity">
    <text evidence="2 7">Belongs to the tetraspanin (TM4SF) family.</text>
</comment>
<feature type="transmembrane region" description="Helical" evidence="7">
    <location>
        <begin position="200"/>
        <end position="221"/>
    </location>
</feature>
<dbReference type="CDD" id="cd03127">
    <property type="entry name" value="tetraspanin_LEL"/>
    <property type="match status" value="1"/>
</dbReference>
<comment type="subcellular location">
    <subcellularLocation>
        <location evidence="1 7">Membrane</location>
        <topology evidence="1 7">Multi-pass membrane protein</topology>
    </subcellularLocation>
</comment>
<feature type="transmembrane region" description="Helical" evidence="7">
    <location>
        <begin position="12"/>
        <end position="37"/>
    </location>
</feature>
<dbReference type="OrthoDB" id="71600at2759"/>
<dbReference type="GO" id="GO:0005886">
    <property type="term" value="C:plasma membrane"/>
    <property type="evidence" value="ECO:0007669"/>
    <property type="project" value="TreeGrafter"/>
</dbReference>
<name>A0A9J6BXB8_POLVA</name>
<dbReference type="PRINTS" id="PR00259">
    <property type="entry name" value="TMFOUR"/>
</dbReference>
<dbReference type="EMBL" id="JADBJN010000003">
    <property type="protein sequence ID" value="KAG5674173.1"/>
    <property type="molecule type" value="Genomic_DNA"/>
</dbReference>